<keyword evidence="2" id="KW-0732">Signal</keyword>
<evidence type="ECO:0000256" key="2">
    <source>
        <dbReference type="SAM" id="SignalP"/>
    </source>
</evidence>
<feature type="signal peptide" evidence="2">
    <location>
        <begin position="1"/>
        <end position="19"/>
    </location>
</feature>
<evidence type="ECO:0000313" key="4">
    <source>
        <dbReference type="Proteomes" id="UP000835052"/>
    </source>
</evidence>
<reference evidence="3" key="1">
    <citation type="submission" date="2020-10" db="EMBL/GenBank/DDBJ databases">
        <authorList>
            <person name="Kikuchi T."/>
        </authorList>
    </citation>
    <scope>NUCLEOTIDE SEQUENCE</scope>
    <source>
        <strain evidence="3">NKZ352</strain>
    </source>
</reference>
<gene>
    <name evidence="3" type="ORF">CAUJ_LOCUS16113</name>
</gene>
<feature type="chain" id="PRO_5035824769" evidence="2">
    <location>
        <begin position="20"/>
        <end position="91"/>
    </location>
</feature>
<accession>A0A8S1HVU0</accession>
<organism evidence="3 4">
    <name type="scientific">Caenorhabditis auriculariae</name>
    <dbReference type="NCBI Taxonomy" id="2777116"/>
    <lineage>
        <taxon>Eukaryota</taxon>
        <taxon>Metazoa</taxon>
        <taxon>Ecdysozoa</taxon>
        <taxon>Nematoda</taxon>
        <taxon>Chromadorea</taxon>
        <taxon>Rhabditida</taxon>
        <taxon>Rhabditina</taxon>
        <taxon>Rhabditomorpha</taxon>
        <taxon>Rhabditoidea</taxon>
        <taxon>Rhabditidae</taxon>
        <taxon>Peloderinae</taxon>
        <taxon>Caenorhabditis</taxon>
    </lineage>
</organism>
<dbReference type="Proteomes" id="UP000835052">
    <property type="component" value="Unassembled WGS sequence"/>
</dbReference>
<dbReference type="OrthoDB" id="5788972at2759"/>
<comment type="caution">
    <text evidence="3">The sequence shown here is derived from an EMBL/GenBank/DDBJ whole genome shotgun (WGS) entry which is preliminary data.</text>
</comment>
<keyword evidence="4" id="KW-1185">Reference proteome</keyword>
<dbReference type="GO" id="GO:0004867">
    <property type="term" value="F:serine-type endopeptidase inhibitor activity"/>
    <property type="evidence" value="ECO:0007669"/>
    <property type="project" value="UniProtKB-KW"/>
</dbReference>
<dbReference type="CDD" id="cd19941">
    <property type="entry name" value="TIL"/>
    <property type="match status" value="1"/>
</dbReference>
<dbReference type="EMBL" id="CAJGYM010000256">
    <property type="protein sequence ID" value="CAD6200216.1"/>
    <property type="molecule type" value="Genomic_DNA"/>
</dbReference>
<proteinExistence type="predicted"/>
<evidence type="ECO:0000313" key="3">
    <source>
        <dbReference type="EMBL" id="CAD6200216.1"/>
    </source>
</evidence>
<protein>
    <submittedName>
        <fullName evidence="3">Uncharacterized protein</fullName>
    </submittedName>
</protein>
<keyword evidence="1" id="KW-0722">Serine protease inhibitor</keyword>
<evidence type="ECO:0000256" key="1">
    <source>
        <dbReference type="ARBA" id="ARBA00022900"/>
    </source>
</evidence>
<dbReference type="SUPFAM" id="SSF57567">
    <property type="entry name" value="Serine protease inhibitors"/>
    <property type="match status" value="1"/>
</dbReference>
<dbReference type="InterPro" id="IPR036084">
    <property type="entry name" value="Ser_inhib-like_sf"/>
</dbReference>
<sequence length="91" mass="10106">MATLLRILFLTVVLSVTSAEVYDDTFTAPEEEKVEQAECAVNEVWMECSSCEQKCGQSPQPCPRVCQPARCQCPAHKGFKRDVAGKCVFCE</sequence>
<dbReference type="AlphaFoldDB" id="A0A8S1HVU0"/>
<dbReference type="Gene3D" id="2.10.25.10">
    <property type="entry name" value="Laminin"/>
    <property type="match status" value="1"/>
</dbReference>
<keyword evidence="1" id="KW-0646">Protease inhibitor</keyword>
<name>A0A8S1HVU0_9PELO</name>